<dbReference type="RefSeq" id="WP_382179341.1">
    <property type="nucleotide sequence ID" value="NZ_JBHRXX010000010.1"/>
</dbReference>
<dbReference type="PANTHER" id="PTHR43404:SF1">
    <property type="entry name" value="MNN4P"/>
    <property type="match status" value="1"/>
</dbReference>
<accession>A0ABV7W9G8</accession>
<dbReference type="Proteomes" id="UP001595729">
    <property type="component" value="Unassembled WGS sequence"/>
</dbReference>
<keyword evidence="3" id="KW-1185">Reference proteome</keyword>
<evidence type="ECO:0000256" key="1">
    <source>
        <dbReference type="SAM" id="MobiDB-lite"/>
    </source>
</evidence>
<evidence type="ECO:0008006" key="4">
    <source>
        <dbReference type="Google" id="ProtNLM"/>
    </source>
</evidence>
<organism evidence="2 3">
    <name type="scientific">Hydrogenophaga luteola</name>
    <dbReference type="NCBI Taxonomy" id="1591122"/>
    <lineage>
        <taxon>Bacteria</taxon>
        <taxon>Pseudomonadati</taxon>
        <taxon>Pseudomonadota</taxon>
        <taxon>Betaproteobacteria</taxon>
        <taxon>Burkholderiales</taxon>
        <taxon>Comamonadaceae</taxon>
        <taxon>Hydrogenophaga</taxon>
    </lineage>
</organism>
<gene>
    <name evidence="2" type="ORF">ACFOPI_22900</name>
</gene>
<name>A0ABV7W9G8_9BURK</name>
<dbReference type="EMBL" id="JBHRXX010000010">
    <property type="protein sequence ID" value="MFC3686459.1"/>
    <property type="molecule type" value="Genomic_DNA"/>
</dbReference>
<sequence length="538" mass="59916">MFEAEFPRLVRIERLLQRQDYAALETLVVKEMPRQLLSEETLDAARLLRQNATVVFLASLAVENLPKPFRFKAWLAVYQSIANGAATAELAALPGRHPLRLIAEAMVRKTAVDAAVLKNGHGPLDDWCHAAELAIDQQRFDLLEQIVRELVRRKPGVQDWLRFTQVLISRHIHIPQTADTVALGRAYSCIRDHLIARLPAVDKVRSRLALYISQCHFRAGNYAAAIEAARHATSADHRIHAAFDTARAHCFSGDLDQALVWMDQVLELQCARGPVQTPQPVTEVHAGQAPKQDKGPPKTIFDPVQASGALLDLQNALEPIGKKAFLVSGTLLGFHREGGLLAHDKDIDVGIIGWEDQYEVVNALLQSGRFGMDLRRLHGHKTYHVPVRHIGTGVSIDIFVYHEEGGKLVTGVQSEFGYLQKFAFTPFGLNKTGFLGIEFYVPDDIERNLAENFGNWRQSDPDYISHLQSPSTVDVGGKVFQIVGRIRALEAINAGKLEKLSRVIQIMTEHQDRPGGMSPHILELLQTAYDQRTVAEVA</sequence>
<proteinExistence type="predicted"/>
<evidence type="ECO:0000313" key="3">
    <source>
        <dbReference type="Proteomes" id="UP001595729"/>
    </source>
</evidence>
<reference evidence="3" key="1">
    <citation type="journal article" date="2019" name="Int. J. Syst. Evol. Microbiol.">
        <title>The Global Catalogue of Microorganisms (GCM) 10K type strain sequencing project: providing services to taxonomists for standard genome sequencing and annotation.</title>
        <authorList>
            <consortium name="The Broad Institute Genomics Platform"/>
            <consortium name="The Broad Institute Genome Sequencing Center for Infectious Disease"/>
            <person name="Wu L."/>
            <person name="Ma J."/>
        </authorList>
    </citation>
    <scope>NUCLEOTIDE SEQUENCE [LARGE SCALE GENOMIC DNA]</scope>
    <source>
        <strain evidence="3">KCTC 42501</strain>
    </source>
</reference>
<dbReference type="InterPro" id="IPR052942">
    <property type="entry name" value="LPS_cholinephosphotransferase"/>
</dbReference>
<comment type="caution">
    <text evidence="2">The sequence shown here is derived from an EMBL/GenBank/DDBJ whole genome shotgun (WGS) entry which is preliminary data.</text>
</comment>
<evidence type="ECO:0000313" key="2">
    <source>
        <dbReference type="EMBL" id="MFC3686459.1"/>
    </source>
</evidence>
<dbReference type="SUPFAM" id="SSF48452">
    <property type="entry name" value="TPR-like"/>
    <property type="match status" value="1"/>
</dbReference>
<dbReference type="Gene3D" id="1.25.40.10">
    <property type="entry name" value="Tetratricopeptide repeat domain"/>
    <property type="match status" value="1"/>
</dbReference>
<dbReference type="InterPro" id="IPR011990">
    <property type="entry name" value="TPR-like_helical_dom_sf"/>
</dbReference>
<protein>
    <recommendedName>
        <fullName evidence="4">LicD family protein</fullName>
    </recommendedName>
</protein>
<dbReference type="PANTHER" id="PTHR43404">
    <property type="entry name" value="LIPOPOLYSACCHARIDE CHOLINEPHOSPHOTRANSFERASE LICD"/>
    <property type="match status" value="1"/>
</dbReference>
<feature type="region of interest" description="Disordered" evidence="1">
    <location>
        <begin position="277"/>
        <end position="297"/>
    </location>
</feature>